<dbReference type="OrthoDB" id="9807853at2"/>
<dbReference type="EMBL" id="PNRF01000027">
    <property type="protein sequence ID" value="PMR74699.1"/>
    <property type="molecule type" value="Genomic_DNA"/>
</dbReference>
<dbReference type="AlphaFoldDB" id="A0A2N7U2P5"/>
<keyword evidence="3" id="KW-1185">Reference proteome</keyword>
<dbReference type="Pfam" id="PF04326">
    <property type="entry name" value="SLFN_AlbA_2"/>
    <property type="match status" value="1"/>
</dbReference>
<dbReference type="InterPro" id="IPR038461">
    <property type="entry name" value="Schlafen_AlbA_2_dom_sf"/>
</dbReference>
<protein>
    <recommendedName>
        <fullName evidence="1">Schlafen AlbA-2 domain-containing protein</fullName>
    </recommendedName>
</protein>
<proteinExistence type="predicted"/>
<dbReference type="InterPro" id="IPR007421">
    <property type="entry name" value="Schlafen_AlbA_2_dom"/>
</dbReference>
<accession>A0A2N7U2P5</accession>
<feature type="domain" description="Schlafen AlbA-2" evidence="1">
    <location>
        <begin position="19"/>
        <end position="109"/>
    </location>
</feature>
<dbReference type="Gene3D" id="3.30.950.30">
    <property type="entry name" value="Schlafen, AAA domain"/>
    <property type="match status" value="1"/>
</dbReference>
<dbReference type="Proteomes" id="UP000235803">
    <property type="component" value="Unassembled WGS sequence"/>
</dbReference>
<gene>
    <name evidence="2" type="ORF">C1H69_12640</name>
</gene>
<dbReference type="RefSeq" id="WP_102653763.1">
    <property type="nucleotide sequence ID" value="NZ_PNRF01000027.1"/>
</dbReference>
<evidence type="ECO:0000313" key="2">
    <source>
        <dbReference type="EMBL" id="PMR74699.1"/>
    </source>
</evidence>
<reference evidence="2 3" key="1">
    <citation type="submission" date="2018-01" db="EMBL/GenBank/DDBJ databases">
        <title>Halomonas endophytica sp. nov., isolated from storage liquid in the stems of Populus euphratica.</title>
        <authorList>
            <person name="Chen C."/>
        </authorList>
    </citation>
    <scope>NUCLEOTIDE SEQUENCE [LARGE SCALE GENOMIC DNA]</scope>
    <source>
        <strain evidence="2 3">MC28</strain>
    </source>
</reference>
<evidence type="ECO:0000313" key="3">
    <source>
        <dbReference type="Proteomes" id="UP000235803"/>
    </source>
</evidence>
<organism evidence="2 3">
    <name type="scientific">Billgrantia endophytica</name>
    <dbReference type="NCBI Taxonomy" id="2033802"/>
    <lineage>
        <taxon>Bacteria</taxon>
        <taxon>Pseudomonadati</taxon>
        <taxon>Pseudomonadota</taxon>
        <taxon>Gammaproteobacteria</taxon>
        <taxon>Oceanospirillales</taxon>
        <taxon>Halomonadaceae</taxon>
        <taxon>Billgrantia</taxon>
    </lineage>
</organism>
<evidence type="ECO:0000259" key="1">
    <source>
        <dbReference type="Pfam" id="PF04326"/>
    </source>
</evidence>
<comment type="caution">
    <text evidence="2">The sequence shown here is derived from an EMBL/GenBank/DDBJ whole genome shotgun (WGS) entry which is preliminary data.</text>
</comment>
<name>A0A2N7U2P5_9GAMM</name>
<sequence>MTPKLPINLDSLLHQRTVESERIEYKAGWNPESILHSICAFANDFHNLGGGYVVVGVEERNGQPQLSAKEPPVGLLPKQIDAIQKELLNLGNSALQPPYHPLTATYEVQDLQAGRAVSRQPSAVATVTAALASF</sequence>